<dbReference type="InterPro" id="IPR007214">
    <property type="entry name" value="YbaK/aa-tRNA-synth-assoc-dom"/>
</dbReference>
<dbReference type="Proteomes" id="UP000295773">
    <property type="component" value="Unassembled WGS sequence"/>
</dbReference>
<protein>
    <submittedName>
        <fullName evidence="2">Prolyl-tRNA editing enzyme YbaK/EbsC (Cys-tRNA(Pro) deacylase)</fullName>
    </submittedName>
</protein>
<comment type="caution">
    <text evidence="2">The sequence shown here is derived from an EMBL/GenBank/DDBJ whole genome shotgun (WGS) entry which is preliminary data.</text>
</comment>
<dbReference type="InterPro" id="IPR036754">
    <property type="entry name" value="YbaK/aa-tRNA-synt-asso_dom_sf"/>
</dbReference>
<dbReference type="AlphaFoldDB" id="A0A4R3SY47"/>
<accession>A0A4R3SY47</accession>
<dbReference type="Pfam" id="PF04073">
    <property type="entry name" value="tRNA_edit"/>
    <property type="match status" value="1"/>
</dbReference>
<evidence type="ECO:0000313" key="2">
    <source>
        <dbReference type="EMBL" id="TCU53682.1"/>
    </source>
</evidence>
<dbReference type="SUPFAM" id="SSF55826">
    <property type="entry name" value="YbaK/ProRS associated domain"/>
    <property type="match status" value="1"/>
</dbReference>
<feature type="domain" description="YbaK/aminoacyl-tRNA synthetase-associated" evidence="1">
    <location>
        <begin position="26"/>
        <end position="141"/>
    </location>
</feature>
<dbReference type="CDD" id="cd04333">
    <property type="entry name" value="ProX_deacylase"/>
    <property type="match status" value="1"/>
</dbReference>
<keyword evidence="3" id="KW-1185">Reference proteome</keyword>
<dbReference type="Gene3D" id="3.90.960.10">
    <property type="entry name" value="YbaK/aminoacyl-tRNA synthetase-associated domain"/>
    <property type="match status" value="1"/>
</dbReference>
<name>A0A4R3SY47_9FIRM</name>
<sequence length="157" mass="17002">MAIELVREYLKTYGREQDIIELDTSSATVELAAAALGTEPAHIAKSMSFMGSDGALIVVCAGDTKVDNHKFKESFGVKAKMLRGEDVEKYTNHAIGGVCPFAIPQDTKVYLDVSLKRFAHVYPACGSANSAIRLTCEELAELIGNATWVDVCKIIES</sequence>
<organism evidence="2 3">
    <name type="scientific">Longicatena caecimuris</name>
    <dbReference type="NCBI Taxonomy" id="1796635"/>
    <lineage>
        <taxon>Bacteria</taxon>
        <taxon>Bacillati</taxon>
        <taxon>Bacillota</taxon>
        <taxon>Erysipelotrichia</taxon>
        <taxon>Erysipelotrichales</taxon>
        <taxon>Erysipelotrichaceae</taxon>
        <taxon>Longicatena</taxon>
    </lineage>
</organism>
<evidence type="ECO:0000259" key="1">
    <source>
        <dbReference type="Pfam" id="PF04073"/>
    </source>
</evidence>
<dbReference type="PANTHER" id="PTHR30411:SF1">
    <property type="entry name" value="CYTOPLASMIC PROTEIN"/>
    <property type="match status" value="1"/>
</dbReference>
<evidence type="ECO:0000313" key="3">
    <source>
        <dbReference type="Proteomes" id="UP000295773"/>
    </source>
</evidence>
<dbReference type="GO" id="GO:0002161">
    <property type="term" value="F:aminoacyl-tRNA deacylase activity"/>
    <property type="evidence" value="ECO:0007669"/>
    <property type="project" value="InterPro"/>
</dbReference>
<gene>
    <name evidence="2" type="ORF">EDD61_12720</name>
</gene>
<proteinExistence type="predicted"/>
<reference evidence="2 3" key="1">
    <citation type="submission" date="2019-03" db="EMBL/GenBank/DDBJ databases">
        <title>Genomic Encyclopedia of Type Strains, Phase IV (KMG-IV): sequencing the most valuable type-strain genomes for metagenomic binning, comparative biology and taxonomic classification.</title>
        <authorList>
            <person name="Goeker M."/>
        </authorList>
    </citation>
    <scope>NUCLEOTIDE SEQUENCE [LARGE SCALE GENOMIC DNA]</scope>
    <source>
        <strain evidence="2 3">DSM 29481</strain>
    </source>
</reference>
<dbReference type="PANTHER" id="PTHR30411">
    <property type="entry name" value="CYTOPLASMIC PROTEIN"/>
    <property type="match status" value="1"/>
</dbReference>
<dbReference type="EMBL" id="SMBP01000027">
    <property type="protein sequence ID" value="TCU53682.1"/>
    <property type="molecule type" value="Genomic_DNA"/>
</dbReference>
<dbReference type="RefSeq" id="WP_119983516.1">
    <property type="nucleotide sequence ID" value="NZ_JANKBG010000027.1"/>
</dbReference>